<dbReference type="EMBL" id="QJVD01000010">
    <property type="protein sequence ID" value="PYI67322.1"/>
    <property type="molecule type" value="Genomic_DNA"/>
</dbReference>
<dbReference type="InterPro" id="IPR035986">
    <property type="entry name" value="PKD_dom_sf"/>
</dbReference>
<proteinExistence type="predicted"/>
<gene>
    <name evidence="2" type="ORF">CVV68_10655</name>
</gene>
<dbReference type="Proteomes" id="UP000247832">
    <property type="component" value="Unassembled WGS sequence"/>
</dbReference>
<dbReference type="PROSITE" id="PS50093">
    <property type="entry name" value="PKD"/>
    <property type="match status" value="1"/>
</dbReference>
<dbReference type="Pfam" id="PF00801">
    <property type="entry name" value="PKD"/>
    <property type="match status" value="1"/>
</dbReference>
<name>A0A2V5L990_9MICC</name>
<reference evidence="2 3" key="1">
    <citation type="submission" date="2018-05" db="EMBL/GenBank/DDBJ databases">
        <title>Genetic diversity of glacier-inhabiting Cryobacterium bacteria in China and description of Cryobacterium mengkeensis sp. nov. and Arthrobacter glacialis sp. nov.</title>
        <authorList>
            <person name="Liu Q."/>
            <person name="Xin Y.-H."/>
        </authorList>
    </citation>
    <scope>NUCLEOTIDE SEQUENCE [LARGE SCALE GENOMIC DNA]</scope>
    <source>
        <strain evidence="2 3">LI2</strain>
    </source>
</reference>
<keyword evidence="3" id="KW-1185">Reference proteome</keyword>
<feature type="domain" description="PKD" evidence="1">
    <location>
        <begin position="43"/>
        <end position="95"/>
    </location>
</feature>
<evidence type="ECO:0000313" key="2">
    <source>
        <dbReference type="EMBL" id="PYI67322.1"/>
    </source>
</evidence>
<dbReference type="InterPro" id="IPR013783">
    <property type="entry name" value="Ig-like_fold"/>
</dbReference>
<accession>A0A2V5L990</accession>
<sequence>MQPATVGSQPGPHTLRGQETNFYADATVQEFNITLLGQKVHITATPATYTWNYGDGTLWGPTISAGAPLPDERIGEQTKTSHIYTATGKYAINLTTHFNGTYTVNGGPNLPIPGQGNIASNPLGLTVWRAVTHNYADNCNENPNGVGC</sequence>
<dbReference type="Gene3D" id="2.60.40.10">
    <property type="entry name" value="Immunoglobulins"/>
    <property type="match status" value="1"/>
</dbReference>
<evidence type="ECO:0000259" key="1">
    <source>
        <dbReference type="PROSITE" id="PS50093"/>
    </source>
</evidence>
<dbReference type="AlphaFoldDB" id="A0A2V5L990"/>
<organism evidence="2 3">
    <name type="scientific">Arthrobacter livingstonensis</name>
    <dbReference type="NCBI Taxonomy" id="670078"/>
    <lineage>
        <taxon>Bacteria</taxon>
        <taxon>Bacillati</taxon>
        <taxon>Actinomycetota</taxon>
        <taxon>Actinomycetes</taxon>
        <taxon>Micrococcales</taxon>
        <taxon>Micrococcaceae</taxon>
        <taxon>Arthrobacter</taxon>
    </lineage>
</organism>
<dbReference type="OrthoDB" id="5192284at2"/>
<evidence type="ECO:0000313" key="3">
    <source>
        <dbReference type="Proteomes" id="UP000247832"/>
    </source>
</evidence>
<comment type="caution">
    <text evidence="2">The sequence shown here is derived from an EMBL/GenBank/DDBJ whole genome shotgun (WGS) entry which is preliminary data.</text>
</comment>
<dbReference type="GO" id="GO:0005975">
    <property type="term" value="P:carbohydrate metabolic process"/>
    <property type="evidence" value="ECO:0007669"/>
    <property type="project" value="UniProtKB-ARBA"/>
</dbReference>
<dbReference type="InterPro" id="IPR000601">
    <property type="entry name" value="PKD_dom"/>
</dbReference>
<protein>
    <recommendedName>
        <fullName evidence="1">PKD domain-containing protein</fullName>
    </recommendedName>
</protein>
<dbReference type="SUPFAM" id="SSF49299">
    <property type="entry name" value="PKD domain"/>
    <property type="match status" value="1"/>
</dbReference>